<feature type="compositionally biased region" description="Polar residues" evidence="1">
    <location>
        <begin position="20"/>
        <end position="31"/>
    </location>
</feature>
<name>A0AAW1NN21_9CHLO</name>
<evidence type="ECO:0000256" key="1">
    <source>
        <dbReference type="SAM" id="MobiDB-lite"/>
    </source>
</evidence>
<comment type="caution">
    <text evidence="2">The sequence shown here is derived from an EMBL/GenBank/DDBJ whole genome shotgun (WGS) entry which is preliminary data.</text>
</comment>
<protein>
    <submittedName>
        <fullName evidence="2">Uncharacterized protein</fullName>
    </submittedName>
</protein>
<keyword evidence="3" id="KW-1185">Reference proteome</keyword>
<organism evidence="2 3">
    <name type="scientific">Symbiochloris irregularis</name>
    <dbReference type="NCBI Taxonomy" id="706552"/>
    <lineage>
        <taxon>Eukaryota</taxon>
        <taxon>Viridiplantae</taxon>
        <taxon>Chlorophyta</taxon>
        <taxon>core chlorophytes</taxon>
        <taxon>Trebouxiophyceae</taxon>
        <taxon>Trebouxiales</taxon>
        <taxon>Trebouxiaceae</taxon>
        <taxon>Symbiochloris</taxon>
    </lineage>
</organism>
<accession>A0AAW1NN21</accession>
<proteinExistence type="predicted"/>
<dbReference type="AlphaFoldDB" id="A0AAW1NN21"/>
<evidence type="ECO:0000313" key="3">
    <source>
        <dbReference type="Proteomes" id="UP001465755"/>
    </source>
</evidence>
<evidence type="ECO:0000313" key="2">
    <source>
        <dbReference type="EMBL" id="KAK9787356.1"/>
    </source>
</evidence>
<dbReference type="EMBL" id="JALJOQ010000250">
    <property type="protein sequence ID" value="KAK9787356.1"/>
    <property type="molecule type" value="Genomic_DNA"/>
</dbReference>
<dbReference type="Proteomes" id="UP001465755">
    <property type="component" value="Unassembled WGS sequence"/>
</dbReference>
<reference evidence="2 3" key="1">
    <citation type="journal article" date="2024" name="Nat. Commun.">
        <title>Phylogenomics reveals the evolutionary origins of lichenization in chlorophyte algae.</title>
        <authorList>
            <person name="Puginier C."/>
            <person name="Libourel C."/>
            <person name="Otte J."/>
            <person name="Skaloud P."/>
            <person name="Haon M."/>
            <person name="Grisel S."/>
            <person name="Petersen M."/>
            <person name="Berrin J.G."/>
            <person name="Delaux P.M."/>
            <person name="Dal Grande F."/>
            <person name="Keller J."/>
        </authorList>
    </citation>
    <scope>NUCLEOTIDE SEQUENCE [LARGE SCALE GENOMIC DNA]</scope>
    <source>
        <strain evidence="2 3">SAG 2036</strain>
    </source>
</reference>
<sequence length="292" mass="31992">MLGWLQDLHYQGPRKRKQIEQSVASSNQPRQLQALAERPGSGGTTSLQSQPEQQLVVCNSQQVLKPGAIISQALIIPGDTLQLVGSLLTSGTVISVQYLAGQQTQHHTLQARFDPILDSQGNDVIFFELPPSVRPPCFIVANRADCLPFIFSLPDTGNLNASGHAAASTPEACTTLTSKGSPLECMRADLLPALTETAHQSFRGQGLLPGLITTLLRFFSGEGPGRSGPFMLSRMQDAFKEVGGFPLQCNGCRRRRRLTDADFSYYLWHWCKYPIKCDLSEDCEADLWLFGG</sequence>
<feature type="region of interest" description="Disordered" evidence="1">
    <location>
        <begin position="13"/>
        <end position="49"/>
    </location>
</feature>
<gene>
    <name evidence="2" type="ORF">WJX73_004375</name>
</gene>